<dbReference type="EMBL" id="LAZR01000618">
    <property type="protein sequence ID" value="KKN62593.1"/>
    <property type="molecule type" value="Genomic_DNA"/>
</dbReference>
<protein>
    <submittedName>
        <fullName evidence="1">Uncharacterized protein</fullName>
    </submittedName>
</protein>
<organism evidence="1">
    <name type="scientific">marine sediment metagenome</name>
    <dbReference type="NCBI Taxonomy" id="412755"/>
    <lineage>
        <taxon>unclassified sequences</taxon>
        <taxon>metagenomes</taxon>
        <taxon>ecological metagenomes</taxon>
    </lineage>
</organism>
<proteinExistence type="predicted"/>
<gene>
    <name evidence="1" type="ORF">LCGC14_0510040</name>
</gene>
<comment type="caution">
    <text evidence="1">The sequence shown here is derived from an EMBL/GenBank/DDBJ whole genome shotgun (WGS) entry which is preliminary data.</text>
</comment>
<sequence length="80" mass="9231">MTSGYMETITRCRRCDKHYSRRSRSPHCPHNFLAAFRRRSTGQVERCARCDSIRTDDIVSDLCGSCADDLREDLKAEEMG</sequence>
<accession>A0A0F9V9S7</accession>
<evidence type="ECO:0000313" key="1">
    <source>
        <dbReference type="EMBL" id="KKN62593.1"/>
    </source>
</evidence>
<dbReference type="AlphaFoldDB" id="A0A0F9V9S7"/>
<reference evidence="1" key="1">
    <citation type="journal article" date="2015" name="Nature">
        <title>Complex archaea that bridge the gap between prokaryotes and eukaryotes.</title>
        <authorList>
            <person name="Spang A."/>
            <person name="Saw J.H."/>
            <person name="Jorgensen S.L."/>
            <person name="Zaremba-Niedzwiedzka K."/>
            <person name="Martijn J."/>
            <person name="Lind A.E."/>
            <person name="van Eijk R."/>
            <person name="Schleper C."/>
            <person name="Guy L."/>
            <person name="Ettema T.J."/>
        </authorList>
    </citation>
    <scope>NUCLEOTIDE SEQUENCE</scope>
</reference>
<name>A0A0F9V9S7_9ZZZZ</name>